<evidence type="ECO:0000313" key="5">
    <source>
        <dbReference type="Proteomes" id="UP001596356"/>
    </source>
</evidence>
<keyword evidence="5" id="KW-1185">Reference proteome</keyword>
<dbReference type="InterPro" id="IPR004176">
    <property type="entry name" value="Clp_R_N"/>
</dbReference>
<proteinExistence type="predicted"/>
<dbReference type="GO" id="GO:0008233">
    <property type="term" value="F:peptidase activity"/>
    <property type="evidence" value="ECO:0007669"/>
    <property type="project" value="UniProtKB-KW"/>
</dbReference>
<dbReference type="RefSeq" id="WP_377819970.1">
    <property type="nucleotide sequence ID" value="NZ_JBHSWJ010000002.1"/>
</dbReference>
<dbReference type="Pfam" id="PF02861">
    <property type="entry name" value="Clp_N"/>
    <property type="match status" value="1"/>
</dbReference>
<dbReference type="Gene3D" id="1.10.1780.10">
    <property type="entry name" value="Clp, N-terminal domain"/>
    <property type="match status" value="1"/>
</dbReference>
<feature type="region of interest" description="Disordered" evidence="2">
    <location>
        <begin position="122"/>
        <end position="156"/>
    </location>
</feature>
<protein>
    <submittedName>
        <fullName evidence="4">Clp protease N-terminal domain-containing protein</fullName>
    </submittedName>
</protein>
<name>A0ABW2AN33_9MICO</name>
<dbReference type="InterPro" id="IPR036628">
    <property type="entry name" value="Clp_N_dom_sf"/>
</dbReference>
<keyword evidence="1" id="KW-0677">Repeat</keyword>
<keyword evidence="4" id="KW-0645">Protease</keyword>
<feature type="domain" description="Clp R" evidence="3">
    <location>
        <begin position="2"/>
        <end position="310"/>
    </location>
</feature>
<organism evidence="4 5">
    <name type="scientific">Branchiibius cervicis</name>
    <dbReference type="NCBI Taxonomy" id="908252"/>
    <lineage>
        <taxon>Bacteria</taxon>
        <taxon>Bacillati</taxon>
        <taxon>Actinomycetota</taxon>
        <taxon>Actinomycetes</taxon>
        <taxon>Micrococcales</taxon>
        <taxon>Dermacoccaceae</taxon>
        <taxon>Branchiibius</taxon>
    </lineage>
</organism>
<evidence type="ECO:0000256" key="1">
    <source>
        <dbReference type="PROSITE-ProRule" id="PRU01251"/>
    </source>
</evidence>
<feature type="compositionally biased region" description="Low complexity" evidence="2">
    <location>
        <begin position="234"/>
        <end position="245"/>
    </location>
</feature>
<dbReference type="GO" id="GO:0006508">
    <property type="term" value="P:proteolysis"/>
    <property type="evidence" value="ECO:0007669"/>
    <property type="project" value="UniProtKB-KW"/>
</dbReference>
<evidence type="ECO:0000313" key="4">
    <source>
        <dbReference type="EMBL" id="MFC6712502.1"/>
    </source>
</evidence>
<evidence type="ECO:0000256" key="2">
    <source>
        <dbReference type="SAM" id="MobiDB-lite"/>
    </source>
</evidence>
<feature type="compositionally biased region" description="Basic and acidic residues" evidence="2">
    <location>
        <begin position="253"/>
        <end position="263"/>
    </location>
</feature>
<gene>
    <name evidence="4" type="ORF">ACFQBT_00995</name>
</gene>
<evidence type="ECO:0000259" key="3">
    <source>
        <dbReference type="PROSITE" id="PS51903"/>
    </source>
</evidence>
<comment type="caution">
    <text evidence="4">The sequence shown here is derived from an EMBL/GenBank/DDBJ whole genome shotgun (WGS) entry which is preliminary data.</text>
</comment>
<feature type="compositionally biased region" description="Basic and acidic residues" evidence="2">
    <location>
        <begin position="185"/>
        <end position="211"/>
    </location>
</feature>
<dbReference type="PROSITE" id="PS51903">
    <property type="entry name" value="CLP_R"/>
    <property type="match status" value="1"/>
</dbReference>
<feature type="region of interest" description="Disordered" evidence="2">
    <location>
        <begin position="185"/>
        <end position="272"/>
    </location>
</feature>
<accession>A0ABW2AN33</accession>
<feature type="compositionally biased region" description="Basic residues" evidence="2">
    <location>
        <begin position="212"/>
        <end position="224"/>
    </location>
</feature>
<dbReference type="EMBL" id="JBHSWJ010000002">
    <property type="protein sequence ID" value="MFC6712502.1"/>
    <property type="molecule type" value="Genomic_DNA"/>
</dbReference>
<keyword evidence="4" id="KW-0378">Hydrolase</keyword>
<reference evidence="5" key="1">
    <citation type="journal article" date="2019" name="Int. J. Syst. Evol. Microbiol.">
        <title>The Global Catalogue of Microorganisms (GCM) 10K type strain sequencing project: providing services to taxonomists for standard genome sequencing and annotation.</title>
        <authorList>
            <consortium name="The Broad Institute Genomics Platform"/>
            <consortium name="The Broad Institute Genome Sequencing Center for Infectious Disease"/>
            <person name="Wu L."/>
            <person name="Ma J."/>
        </authorList>
    </citation>
    <scope>NUCLEOTIDE SEQUENCE [LARGE SCALE GENOMIC DNA]</scope>
    <source>
        <strain evidence="5">NBRC 106593</strain>
    </source>
</reference>
<dbReference type="SUPFAM" id="SSF81923">
    <property type="entry name" value="Double Clp-N motif"/>
    <property type="match status" value="1"/>
</dbReference>
<sequence>MFNRFDTETRIAVMQAIDEARELGHDQVGTDHLLLGLLANARGDAARALTQAGLDFATAESAVIAFHEAHPSPEAENKSASDDEELDADLAADRESLAAVGIDLDSVREAVRRRFGADIAENWGTGRRGDGFGPRGRGRGRRGPRSERLGPMRRFSPQLRDVMTGLMHEARMDFTQSRLDEAQERLNEQREAGPRDFADAREGGPRGERGPRGRGRGHHTHHRFAPGGPREGMRPGPGEWGFGPDDFGGRGPGRGEGRGEGRGGRRGFGGPRLSADKVLVALLQSDDPALGAVLGQIDRQALIGAVGTDA</sequence>
<dbReference type="Proteomes" id="UP001596356">
    <property type="component" value="Unassembled WGS sequence"/>
</dbReference>